<comment type="similarity">
    <text evidence="1">Belongs to the short-chain dehydrogenases/reductases (SDR) family.</text>
</comment>
<evidence type="ECO:0000256" key="2">
    <source>
        <dbReference type="ARBA" id="ARBA00023002"/>
    </source>
</evidence>
<evidence type="ECO:0000256" key="1">
    <source>
        <dbReference type="ARBA" id="ARBA00006484"/>
    </source>
</evidence>
<evidence type="ECO:0000313" key="4">
    <source>
        <dbReference type="Proteomes" id="UP001317629"/>
    </source>
</evidence>
<dbReference type="PRINTS" id="PR00081">
    <property type="entry name" value="GDHRDH"/>
</dbReference>
<keyword evidence="4" id="KW-1185">Reference proteome</keyword>
<name>A0ABN6VI02_9HYPH</name>
<dbReference type="Gene3D" id="3.40.50.720">
    <property type="entry name" value="NAD(P)-binding Rossmann-like Domain"/>
    <property type="match status" value="1"/>
</dbReference>
<dbReference type="NCBIfam" id="NF005559">
    <property type="entry name" value="PRK07231.1"/>
    <property type="match status" value="1"/>
</dbReference>
<dbReference type="EMBL" id="AP027142">
    <property type="protein sequence ID" value="BDV35029.1"/>
    <property type="molecule type" value="Genomic_DNA"/>
</dbReference>
<dbReference type="RefSeq" id="WP_281928350.1">
    <property type="nucleotide sequence ID" value="NZ_AP027142.1"/>
</dbReference>
<dbReference type="InterPro" id="IPR036291">
    <property type="entry name" value="NAD(P)-bd_dom_sf"/>
</dbReference>
<gene>
    <name evidence="3" type="ORF">SS37A_25580</name>
</gene>
<protein>
    <submittedName>
        <fullName evidence="3">Short-chain dehydrogenase</fullName>
    </submittedName>
</protein>
<sequence>MTGRVSGKTIIVTGGGGGLGRAISSLLAEEGAAVGVIDVNGAGAEDVARSLTEDGARSIGLGADVSDWRAISSAARQVGEALGDIDGLVNNAGVAALGSVHEADAESWRRIMNVNVSGVVLASKAVLPGMMERRRGVILNIASIAGLVGIRNMAAYCASKGAVLSLTRQMAADYASFGIRINSISPGTIASTEMGLRLLGGDESPEARSRRLARYPMGRYATAEEIAQAALFMLSDEAKFATGSNLILDGGLTAV</sequence>
<keyword evidence="2" id="KW-0560">Oxidoreductase</keyword>
<dbReference type="PRINTS" id="PR00080">
    <property type="entry name" value="SDRFAMILY"/>
</dbReference>
<dbReference type="SUPFAM" id="SSF51735">
    <property type="entry name" value="NAD(P)-binding Rossmann-fold domains"/>
    <property type="match status" value="1"/>
</dbReference>
<organism evidence="3 4">
    <name type="scientific">Methylocystis iwaonis</name>
    <dbReference type="NCBI Taxonomy" id="2885079"/>
    <lineage>
        <taxon>Bacteria</taxon>
        <taxon>Pseudomonadati</taxon>
        <taxon>Pseudomonadota</taxon>
        <taxon>Alphaproteobacteria</taxon>
        <taxon>Hyphomicrobiales</taxon>
        <taxon>Methylocystaceae</taxon>
        <taxon>Methylocystis</taxon>
    </lineage>
</organism>
<proteinExistence type="inferred from homology"/>
<dbReference type="InterPro" id="IPR002347">
    <property type="entry name" value="SDR_fam"/>
</dbReference>
<dbReference type="InterPro" id="IPR020904">
    <property type="entry name" value="Sc_DH/Rdtase_CS"/>
</dbReference>
<dbReference type="PROSITE" id="PS00061">
    <property type="entry name" value="ADH_SHORT"/>
    <property type="match status" value="1"/>
</dbReference>
<dbReference type="Proteomes" id="UP001317629">
    <property type="component" value="Chromosome"/>
</dbReference>
<dbReference type="PANTHER" id="PTHR42760">
    <property type="entry name" value="SHORT-CHAIN DEHYDROGENASES/REDUCTASES FAMILY MEMBER"/>
    <property type="match status" value="1"/>
</dbReference>
<evidence type="ECO:0000313" key="3">
    <source>
        <dbReference type="EMBL" id="BDV35029.1"/>
    </source>
</evidence>
<reference evidence="3 4" key="1">
    <citation type="journal article" date="2023" name="Int. J. Syst. Evol. Microbiol.">
        <title>Methylocystis iwaonis sp. nov., a type II methane-oxidizing bacterium from surface soil of a rice paddy field in Japan, and emended description of the genus Methylocystis (ex Whittenbury et al. 1970) Bowman et al. 1993.</title>
        <authorList>
            <person name="Kaise H."/>
            <person name="Sawadogo J.B."/>
            <person name="Alam M.S."/>
            <person name="Ueno C."/>
            <person name="Dianou D."/>
            <person name="Shinjo R."/>
            <person name="Asakawa S."/>
        </authorList>
    </citation>
    <scope>NUCLEOTIDE SEQUENCE [LARGE SCALE GENOMIC DNA]</scope>
    <source>
        <strain evidence="3 4">SS37A-Re</strain>
    </source>
</reference>
<dbReference type="PANTHER" id="PTHR42760:SF115">
    <property type="entry name" value="3-OXOACYL-[ACYL-CARRIER-PROTEIN] REDUCTASE FABG"/>
    <property type="match status" value="1"/>
</dbReference>
<dbReference type="CDD" id="cd05233">
    <property type="entry name" value="SDR_c"/>
    <property type="match status" value="1"/>
</dbReference>
<accession>A0ABN6VI02</accession>
<dbReference type="Pfam" id="PF13561">
    <property type="entry name" value="adh_short_C2"/>
    <property type="match status" value="1"/>
</dbReference>